<dbReference type="Pfam" id="PF09537">
    <property type="entry name" value="DUF2383"/>
    <property type="match status" value="1"/>
</dbReference>
<dbReference type="OrthoDB" id="193413at2"/>
<name>A0A146G424_TERSA</name>
<dbReference type="InParanoid" id="A0A146G424"/>
<dbReference type="Gene3D" id="1.20.1260.10">
    <property type="match status" value="1"/>
</dbReference>
<dbReference type="Proteomes" id="UP000076023">
    <property type="component" value="Unassembled WGS sequence"/>
</dbReference>
<evidence type="ECO:0000259" key="1">
    <source>
        <dbReference type="Pfam" id="PF09537"/>
    </source>
</evidence>
<dbReference type="STRING" id="690879.TSACC_1150"/>
<organism evidence="2 3">
    <name type="scientific">Terrimicrobium sacchariphilum</name>
    <dbReference type="NCBI Taxonomy" id="690879"/>
    <lineage>
        <taxon>Bacteria</taxon>
        <taxon>Pseudomonadati</taxon>
        <taxon>Verrucomicrobiota</taxon>
        <taxon>Terrimicrobiia</taxon>
        <taxon>Terrimicrobiales</taxon>
        <taxon>Terrimicrobiaceae</taxon>
        <taxon>Terrimicrobium</taxon>
    </lineage>
</organism>
<evidence type="ECO:0000313" key="2">
    <source>
        <dbReference type="EMBL" id="GAT31598.1"/>
    </source>
</evidence>
<comment type="caution">
    <text evidence="2">The sequence shown here is derived from an EMBL/GenBank/DDBJ whole genome shotgun (WGS) entry which is preliminary data.</text>
</comment>
<keyword evidence="3" id="KW-1185">Reference proteome</keyword>
<reference evidence="3" key="1">
    <citation type="journal article" date="2017" name="Genome Announc.">
        <title>Draft Genome Sequence of Terrimicrobium sacchariphilum NM-5T, a Facultative Anaerobic Soil Bacterium of the Class Spartobacteria.</title>
        <authorList>
            <person name="Qiu Y.L."/>
            <person name="Tourlousse D.M."/>
            <person name="Matsuura N."/>
            <person name="Ohashi A."/>
            <person name="Sekiguchi Y."/>
        </authorList>
    </citation>
    <scope>NUCLEOTIDE SEQUENCE [LARGE SCALE GENOMIC DNA]</scope>
    <source>
        <strain evidence="3">NM-5</strain>
    </source>
</reference>
<dbReference type="InterPro" id="IPR012347">
    <property type="entry name" value="Ferritin-like"/>
</dbReference>
<accession>A0A146G424</accession>
<evidence type="ECO:0000313" key="3">
    <source>
        <dbReference type="Proteomes" id="UP000076023"/>
    </source>
</evidence>
<dbReference type="RefSeq" id="WP_075077487.1">
    <property type="nucleotide sequence ID" value="NZ_BDCO01000001.1"/>
</dbReference>
<protein>
    <recommendedName>
        <fullName evidence="1">DUF2383 domain-containing protein</fullName>
    </recommendedName>
</protein>
<proteinExistence type="predicted"/>
<sequence>MNTQHCIEVCNRLLRGEQSAVDAYTKAISTLEKDHTVPVELIAIQKDHEEAVSMLAENVRSMGGTPSTDAGAWGAFTSFVQGTANLMGDKSALTSLRAGETAGKMDYEAAVQDEGVMSSCKELILTELLPTTERHIASLDTLRI</sequence>
<feature type="domain" description="DUF2383" evidence="1">
    <location>
        <begin position="7"/>
        <end position="112"/>
    </location>
</feature>
<gene>
    <name evidence="2" type="ORF">TSACC_1150</name>
</gene>
<dbReference type="AlphaFoldDB" id="A0A146G424"/>
<dbReference type="EMBL" id="BDCO01000001">
    <property type="protein sequence ID" value="GAT31598.1"/>
    <property type="molecule type" value="Genomic_DNA"/>
</dbReference>
<dbReference type="InterPro" id="IPR019052">
    <property type="entry name" value="DUF2383"/>
</dbReference>